<evidence type="ECO:0000313" key="2">
    <source>
        <dbReference type="Proteomes" id="UP000186817"/>
    </source>
</evidence>
<protein>
    <submittedName>
        <fullName evidence="1">Uncharacterized protein</fullName>
    </submittedName>
</protein>
<evidence type="ECO:0000313" key="1">
    <source>
        <dbReference type="EMBL" id="OLP75540.1"/>
    </source>
</evidence>
<comment type="caution">
    <text evidence="1">The sequence shown here is derived from an EMBL/GenBank/DDBJ whole genome shotgun (WGS) entry which is preliminary data.</text>
</comment>
<sequence>MFINEPVSPEVVQRTFARLKPEDVHAMSLADRVQLAKLLRPLFKADASEGKACAVKKCKKTKDVHNLRDPRLVKAAGELGKMKRRNLPLEKGDPVCGACRCMFSREAWATAAQKRLVWVSVDLVTLIEMGVLMSTRDHRAECSLGKLGATSAAIAEFQHESALGEWLGQRQF</sequence>
<dbReference type="EMBL" id="LSRX01002420">
    <property type="protein sequence ID" value="OLP75540.1"/>
    <property type="molecule type" value="Genomic_DNA"/>
</dbReference>
<reference evidence="1 2" key="1">
    <citation type="submission" date="2016-02" db="EMBL/GenBank/DDBJ databases">
        <title>Genome analysis of coral dinoflagellate symbionts highlights evolutionary adaptations to a symbiotic lifestyle.</title>
        <authorList>
            <person name="Aranda M."/>
            <person name="Li Y."/>
            <person name="Liew Y.J."/>
            <person name="Baumgarten S."/>
            <person name="Simakov O."/>
            <person name="Wilson M."/>
            <person name="Piel J."/>
            <person name="Ashoor H."/>
            <person name="Bougouffa S."/>
            <person name="Bajic V.B."/>
            <person name="Ryu T."/>
            <person name="Ravasi T."/>
            <person name="Bayer T."/>
            <person name="Micklem G."/>
            <person name="Kim H."/>
            <person name="Bhak J."/>
            <person name="Lajeunesse T.C."/>
            <person name="Voolstra C.R."/>
        </authorList>
    </citation>
    <scope>NUCLEOTIDE SEQUENCE [LARGE SCALE GENOMIC DNA]</scope>
    <source>
        <strain evidence="1 2">CCMP2467</strain>
    </source>
</reference>
<gene>
    <name evidence="1" type="ORF">AK812_SmicGene44644</name>
</gene>
<dbReference type="AlphaFoldDB" id="A0A1Q9BY86"/>
<keyword evidence="2" id="KW-1185">Reference proteome</keyword>
<accession>A0A1Q9BY86</accession>
<organism evidence="1 2">
    <name type="scientific">Symbiodinium microadriaticum</name>
    <name type="common">Dinoflagellate</name>
    <name type="synonym">Zooxanthella microadriatica</name>
    <dbReference type="NCBI Taxonomy" id="2951"/>
    <lineage>
        <taxon>Eukaryota</taxon>
        <taxon>Sar</taxon>
        <taxon>Alveolata</taxon>
        <taxon>Dinophyceae</taxon>
        <taxon>Suessiales</taxon>
        <taxon>Symbiodiniaceae</taxon>
        <taxon>Symbiodinium</taxon>
    </lineage>
</organism>
<dbReference type="Proteomes" id="UP000186817">
    <property type="component" value="Unassembled WGS sequence"/>
</dbReference>
<name>A0A1Q9BY86_SYMMI</name>
<proteinExistence type="predicted"/>
<dbReference type="OrthoDB" id="10441618at2759"/>